<protein>
    <submittedName>
        <fullName evidence="1">Uncharacterized protein</fullName>
    </submittedName>
</protein>
<organism evidence="1 2">
    <name type="scientific">Bacteroides stercorirosoris</name>
    <dbReference type="NCBI Taxonomy" id="871324"/>
    <lineage>
        <taxon>Bacteria</taxon>
        <taxon>Pseudomonadati</taxon>
        <taxon>Bacteroidota</taxon>
        <taxon>Bacteroidia</taxon>
        <taxon>Bacteroidales</taxon>
        <taxon>Bacteroidaceae</taxon>
        <taxon>Bacteroides</taxon>
    </lineage>
</organism>
<evidence type="ECO:0000313" key="1">
    <source>
        <dbReference type="EMBL" id="RGX76318.1"/>
    </source>
</evidence>
<sequence length="370" mass="40908">MDGYGFFVINGGFKLYLDPALMAPDFDRDYTWATVEDGDGYFTSEIEGKSWMQVVQQAEEDPTFFRFTSLYAEGVHIYFNYDPEAKTLTMPKMQPTGLSTFGNAIYVDAVAGKCTVDAEDKFTFTLSFYLADEEGNKTAELLQSTETFLWGRTPIDLLQHGKKIDDYVGTWVVPVENGEQSGKIPVTITKADGTTLLVSGLSLMDNYDDTMALMYDEETGLLVFGYQPVASIQGFDAFVAPFNSVTGQLTRTSSECLVGGFNKAGVLTFVNNPDNQGVYDSMVYAVTGGGQLMLMSGFWNYLEWEPYAPAASFGTLDKVDFSMGTKSVEEGIVSKRTYKTELNLQAFPVQPSKLSLKVQRTAVQGFSLVR</sequence>
<comment type="caution">
    <text evidence="1">The sequence shown here is derived from an EMBL/GenBank/DDBJ whole genome shotgun (WGS) entry which is preliminary data.</text>
</comment>
<reference evidence="1 2" key="1">
    <citation type="submission" date="2018-08" db="EMBL/GenBank/DDBJ databases">
        <title>A genome reference for cultivated species of the human gut microbiota.</title>
        <authorList>
            <person name="Zou Y."/>
            <person name="Xue W."/>
            <person name="Luo G."/>
        </authorList>
    </citation>
    <scope>NUCLEOTIDE SEQUENCE [LARGE SCALE GENOMIC DNA]</scope>
    <source>
        <strain evidence="1 2">OF03-9BH</strain>
    </source>
</reference>
<dbReference type="AlphaFoldDB" id="A0A413GYZ2"/>
<gene>
    <name evidence="1" type="ORF">DXA68_20115</name>
</gene>
<dbReference type="EMBL" id="QSCF01000046">
    <property type="protein sequence ID" value="RGX76318.1"/>
    <property type="molecule type" value="Genomic_DNA"/>
</dbReference>
<dbReference type="Proteomes" id="UP000286075">
    <property type="component" value="Unassembled WGS sequence"/>
</dbReference>
<evidence type="ECO:0000313" key="2">
    <source>
        <dbReference type="Proteomes" id="UP000286075"/>
    </source>
</evidence>
<name>A0A413GYZ2_9BACE</name>
<proteinExistence type="predicted"/>
<accession>A0A413GYZ2</accession>